<evidence type="ECO:0000313" key="4">
    <source>
        <dbReference type="EMBL" id="KYM76485.1"/>
    </source>
</evidence>
<dbReference type="Gene3D" id="3.80.10.10">
    <property type="entry name" value="Ribonuclease Inhibitor"/>
    <property type="match status" value="2"/>
</dbReference>
<dbReference type="PANTHER" id="PTHR45712">
    <property type="entry name" value="AGAP008170-PA"/>
    <property type="match status" value="1"/>
</dbReference>
<proteinExistence type="predicted"/>
<keyword evidence="3" id="KW-1133">Transmembrane helix</keyword>
<keyword evidence="3" id="KW-0472">Membrane</keyword>
<keyword evidence="3" id="KW-0812">Transmembrane</keyword>
<feature type="transmembrane region" description="Helical" evidence="3">
    <location>
        <begin position="78"/>
        <end position="98"/>
    </location>
</feature>
<protein>
    <submittedName>
        <fullName evidence="4">Tsukushin</fullName>
    </submittedName>
</protein>
<dbReference type="InterPro" id="IPR032675">
    <property type="entry name" value="LRR_dom_sf"/>
</dbReference>
<dbReference type="GO" id="GO:0005615">
    <property type="term" value="C:extracellular space"/>
    <property type="evidence" value="ECO:0007669"/>
    <property type="project" value="TreeGrafter"/>
</dbReference>
<keyword evidence="5" id="KW-1185">Reference proteome</keyword>
<dbReference type="STRING" id="520822.A0A151HYD6"/>
<dbReference type="EMBL" id="KQ976730">
    <property type="protein sequence ID" value="KYM76485.1"/>
    <property type="molecule type" value="Genomic_DNA"/>
</dbReference>
<reference evidence="4 5" key="1">
    <citation type="submission" date="2015-09" db="EMBL/GenBank/DDBJ databases">
        <title>Atta colombica WGS genome.</title>
        <authorList>
            <person name="Nygaard S."/>
            <person name="Hu H."/>
            <person name="Boomsma J."/>
            <person name="Zhang G."/>
        </authorList>
    </citation>
    <scope>NUCLEOTIDE SEQUENCE [LARGE SCALE GENOMIC DNA]</scope>
    <source>
        <strain evidence="4">Treedump-2</strain>
        <tissue evidence="4">Whole body</tissue>
    </source>
</reference>
<evidence type="ECO:0000256" key="1">
    <source>
        <dbReference type="ARBA" id="ARBA00022614"/>
    </source>
</evidence>
<accession>A0A151HYD6</accession>
<dbReference type="PANTHER" id="PTHR45712:SF22">
    <property type="entry name" value="INSULIN-LIKE GROWTH FACTOR-BINDING PROTEIN COMPLEX ACID LABILE SUBUNIT"/>
    <property type="match status" value="1"/>
</dbReference>
<evidence type="ECO:0000313" key="5">
    <source>
        <dbReference type="Proteomes" id="UP000078540"/>
    </source>
</evidence>
<evidence type="ECO:0000256" key="3">
    <source>
        <dbReference type="SAM" id="Phobius"/>
    </source>
</evidence>
<dbReference type="InterPro" id="IPR001611">
    <property type="entry name" value="Leu-rich_rpt"/>
</dbReference>
<dbReference type="SUPFAM" id="SSF52058">
    <property type="entry name" value="L domain-like"/>
    <property type="match status" value="1"/>
</dbReference>
<gene>
    <name evidence="4" type="ORF">ALC53_13200</name>
</gene>
<organism evidence="4 5">
    <name type="scientific">Atta colombica</name>
    <dbReference type="NCBI Taxonomy" id="520822"/>
    <lineage>
        <taxon>Eukaryota</taxon>
        <taxon>Metazoa</taxon>
        <taxon>Ecdysozoa</taxon>
        <taxon>Arthropoda</taxon>
        <taxon>Hexapoda</taxon>
        <taxon>Insecta</taxon>
        <taxon>Pterygota</taxon>
        <taxon>Neoptera</taxon>
        <taxon>Endopterygota</taxon>
        <taxon>Hymenoptera</taxon>
        <taxon>Apocrita</taxon>
        <taxon>Aculeata</taxon>
        <taxon>Formicoidea</taxon>
        <taxon>Formicidae</taxon>
        <taxon>Myrmicinae</taxon>
        <taxon>Atta</taxon>
    </lineage>
</organism>
<keyword evidence="2" id="KW-0677">Repeat</keyword>
<evidence type="ECO:0000256" key="2">
    <source>
        <dbReference type="ARBA" id="ARBA00022737"/>
    </source>
</evidence>
<sequence length="436" mass="49277">MSYRIISASIEIGKVLMVKPSPIRNNFQHRLLSPRPVKLARLAQKICREINFGDTDVLAISVASAEGIIFIMLRASSICYDMSILVFNGFLLLGFVVASVPDVLVLGSPGSQLVNGDTPMKKCRYNRMNTYSMLEASCSNLELHDIPTNLKADIQVLDVTVNRLRELTNDSLTSYKSLAYIYLGDNFIQNIEEGAFAKQKYLEVLDLSQNGCDTLPKSLFQLPYLRTLYLGYNKLTDSVFKMEVTSPIQMLQLTRNKLTKIPYIGPQPTLVSLNVSENLITSVDTEDLAPFCSLKLLDLSRNIIKFNSAANGCECEMLNAWVKLHQIKMKPIFFNCTNSNIITEECTNLQFSNRTYELYNQCSIIIQQKVETEKARSVWILVVTCVSGFLFIVFTVLCCVHKRNRRRRRKQKEQQQLAANNANTELLNSNLTTGNS</sequence>
<dbReference type="Proteomes" id="UP000078540">
    <property type="component" value="Unassembled WGS sequence"/>
</dbReference>
<dbReference type="AlphaFoldDB" id="A0A151HYD6"/>
<dbReference type="InterPro" id="IPR050333">
    <property type="entry name" value="SLRP"/>
</dbReference>
<keyword evidence="1" id="KW-0433">Leucine-rich repeat</keyword>
<name>A0A151HYD6_9HYME</name>
<feature type="transmembrane region" description="Helical" evidence="3">
    <location>
        <begin position="378"/>
        <end position="400"/>
    </location>
</feature>
<dbReference type="Pfam" id="PF13855">
    <property type="entry name" value="LRR_8"/>
    <property type="match status" value="1"/>
</dbReference>